<reference evidence="2 3" key="1">
    <citation type="submission" date="2019-02" db="EMBL/GenBank/DDBJ databases">
        <title>Deep-cultivation of Planctomycetes and their phenomic and genomic characterization uncovers novel biology.</title>
        <authorList>
            <person name="Wiegand S."/>
            <person name="Jogler M."/>
            <person name="Boedeker C."/>
            <person name="Pinto D."/>
            <person name="Vollmers J."/>
            <person name="Rivas-Marin E."/>
            <person name="Kohn T."/>
            <person name="Peeters S.H."/>
            <person name="Heuer A."/>
            <person name="Rast P."/>
            <person name="Oberbeckmann S."/>
            <person name="Bunk B."/>
            <person name="Jeske O."/>
            <person name="Meyerdierks A."/>
            <person name="Storesund J.E."/>
            <person name="Kallscheuer N."/>
            <person name="Luecker S."/>
            <person name="Lage O.M."/>
            <person name="Pohl T."/>
            <person name="Merkel B.J."/>
            <person name="Hornburger P."/>
            <person name="Mueller R.-W."/>
            <person name="Bruemmer F."/>
            <person name="Labrenz M."/>
            <person name="Spormann A.M."/>
            <person name="Op Den Camp H."/>
            <person name="Overmann J."/>
            <person name="Amann R."/>
            <person name="Jetten M.S.M."/>
            <person name="Mascher T."/>
            <person name="Medema M.H."/>
            <person name="Devos D.P."/>
            <person name="Kaster A.-K."/>
            <person name="Ovreas L."/>
            <person name="Rohde M."/>
            <person name="Galperin M.Y."/>
            <person name="Jogler C."/>
        </authorList>
    </citation>
    <scope>NUCLEOTIDE SEQUENCE [LARGE SCALE GENOMIC DNA]</scope>
    <source>
        <strain evidence="2 3">CA85</strain>
    </source>
</reference>
<name>A0A5C5WZA9_9BACT</name>
<dbReference type="RefSeq" id="WP_146393494.1">
    <property type="nucleotide sequence ID" value="NZ_SJPK01000019.1"/>
</dbReference>
<proteinExistence type="predicted"/>
<organism evidence="2 3">
    <name type="scientific">Allorhodopirellula solitaria</name>
    <dbReference type="NCBI Taxonomy" id="2527987"/>
    <lineage>
        <taxon>Bacteria</taxon>
        <taxon>Pseudomonadati</taxon>
        <taxon>Planctomycetota</taxon>
        <taxon>Planctomycetia</taxon>
        <taxon>Pirellulales</taxon>
        <taxon>Pirellulaceae</taxon>
        <taxon>Allorhodopirellula</taxon>
    </lineage>
</organism>
<evidence type="ECO:0000256" key="1">
    <source>
        <dbReference type="SAM" id="SignalP"/>
    </source>
</evidence>
<feature type="signal peptide" evidence="1">
    <location>
        <begin position="1"/>
        <end position="21"/>
    </location>
</feature>
<evidence type="ECO:0008006" key="4">
    <source>
        <dbReference type="Google" id="ProtNLM"/>
    </source>
</evidence>
<comment type="caution">
    <text evidence="2">The sequence shown here is derived from an EMBL/GenBank/DDBJ whole genome shotgun (WGS) entry which is preliminary data.</text>
</comment>
<keyword evidence="3" id="KW-1185">Reference proteome</keyword>
<dbReference type="AlphaFoldDB" id="A0A5C5WZA9"/>
<accession>A0A5C5WZA9</accession>
<feature type="chain" id="PRO_5022828560" description="PepSY domain-containing protein" evidence="1">
    <location>
        <begin position="22"/>
        <end position="100"/>
    </location>
</feature>
<gene>
    <name evidence="2" type="ORF">CA85_46760</name>
</gene>
<dbReference type="EMBL" id="SJPK01000019">
    <property type="protein sequence ID" value="TWT55968.1"/>
    <property type="molecule type" value="Genomic_DNA"/>
</dbReference>
<keyword evidence="1" id="KW-0732">Signal</keyword>
<evidence type="ECO:0000313" key="3">
    <source>
        <dbReference type="Proteomes" id="UP000318053"/>
    </source>
</evidence>
<protein>
    <recommendedName>
        <fullName evidence="4">PepSY domain-containing protein</fullName>
    </recommendedName>
</protein>
<evidence type="ECO:0000313" key="2">
    <source>
        <dbReference type="EMBL" id="TWT55968.1"/>
    </source>
</evidence>
<dbReference type="Proteomes" id="UP000318053">
    <property type="component" value="Unassembled WGS sequence"/>
</dbReference>
<sequence length="100" mass="11243" precursor="true">MFKTTIICIMLTTMLFAPAHAATTNEDHVKLSPSDKAIVEMFAKTLNATAKERKGRDYKIQLYRGKKGWTVHYRFLPATIGDELFCKIEKDGSVTVKGGF</sequence>